<dbReference type="EMBL" id="FZQA01000002">
    <property type="protein sequence ID" value="SNT72433.1"/>
    <property type="molecule type" value="Genomic_DNA"/>
</dbReference>
<keyword evidence="5" id="KW-1185">Reference proteome</keyword>
<dbReference type="PROSITE" id="PS51257">
    <property type="entry name" value="PROKAR_LIPOPROTEIN"/>
    <property type="match status" value="1"/>
</dbReference>
<evidence type="ECO:0008006" key="6">
    <source>
        <dbReference type="Google" id="ProtNLM"/>
    </source>
</evidence>
<dbReference type="InterPro" id="IPR046544">
    <property type="entry name" value="GH146_SB_dom"/>
</dbReference>
<organism evidence="4 5">
    <name type="scientific">Amphiplicatus metriothermophilus</name>
    <dbReference type="NCBI Taxonomy" id="1519374"/>
    <lineage>
        <taxon>Bacteria</taxon>
        <taxon>Pseudomonadati</taxon>
        <taxon>Pseudomonadota</taxon>
        <taxon>Alphaproteobacteria</taxon>
        <taxon>Parvularculales</taxon>
        <taxon>Parvularculaceae</taxon>
        <taxon>Amphiplicatus</taxon>
    </lineage>
</organism>
<dbReference type="PROSITE" id="PS51318">
    <property type="entry name" value="TAT"/>
    <property type="match status" value="1"/>
</dbReference>
<dbReference type="InterPro" id="IPR012878">
    <property type="entry name" value="Beta-AFase-like_GH127_cat"/>
</dbReference>
<dbReference type="Proteomes" id="UP000198346">
    <property type="component" value="Unassembled WGS sequence"/>
</dbReference>
<dbReference type="GO" id="GO:0005975">
    <property type="term" value="P:carbohydrate metabolic process"/>
    <property type="evidence" value="ECO:0007669"/>
    <property type="project" value="InterPro"/>
</dbReference>
<dbReference type="PANTHER" id="PTHR31151:SF0">
    <property type="entry name" value="PROLINE-TRNA LIGASE (DUF1680)"/>
    <property type="match status" value="1"/>
</dbReference>
<name>A0A239PQV6_9PROT</name>
<dbReference type="AlphaFoldDB" id="A0A239PQV6"/>
<proteinExistence type="predicted"/>
<evidence type="ECO:0000259" key="3">
    <source>
        <dbReference type="Pfam" id="PF20736"/>
    </source>
</evidence>
<dbReference type="InterPro" id="IPR006311">
    <property type="entry name" value="TAT_signal"/>
</dbReference>
<feature type="domain" description="Non-reducing end beta-L-arabinofuranosidase-like GH127 catalytic" evidence="1">
    <location>
        <begin position="45"/>
        <end position="433"/>
    </location>
</feature>
<sequence length="786" mass="87465">MWNDRLSRRRLLASGAQAAMLAACAPRARKAKPAASGVQPFPLEAVRLKPSPFLAAVEANRRYLLSLEPDRLLRNFRLYAGLEPKGEAYGGWESETIAGHTLGHYLSALSLMHAQTGDAACKARVHYIVAELALCQSAHGDGYVAGFTRKSESGEIEPGRLVFEEIRRGDIRPSKFHINGSWAPLYNWHKLFAGLLDAQRYCGAGDAIAVASGLAGYLERIFAPLRDEQVQEVLSCEFGGIPESLAELYARTGERRWLALAEKLYHRAALDPLAEKRDALSHLHANTQIPKLIALARLRQLTGEPAYATASHFFWETVTAHRSYVIGGNSDREYFQEPNSISKYITEQTCESCNTYNMMKLTRLLYKDHPQAAYFDYYERCHFNHILAQQRPDDGMFAYMVPLMAGSHRSFSTPYDSFWCCVGTGLESHAKHGDSIYWRDGETLFVNLFIPSTLEWAERSARFALDTDYPWSGDIRLSVEAADDAPFAIALRVPAWATDATFDVNGEPVPLETDARGYARLERVWAAGDALTLSLPMSLRIEPTPDDPDTIAFLRGPLVLAADLGPIDKPWNEPAPALVANDALAAVKSESAAAAILRTDGAGRPEDLRFRPFFEQRDRRTAVYFKRYTPAQWEEAQAAFAAEQARLAALEARSIDRILLGDEAGERAHDLDADISYAVAYRGRKGRDARTGGFFAFDMTVADGPLILQATYWGGERERVFHILLDGTRIATQTLEGEHPWRFIDVDYAIRPELTAGKTSIRIRFEPEPGHSAGPVFGCQLLRADA</sequence>
<reference evidence="4 5" key="1">
    <citation type="submission" date="2017-07" db="EMBL/GenBank/DDBJ databases">
        <authorList>
            <person name="Sun Z.S."/>
            <person name="Albrecht U."/>
            <person name="Echele G."/>
            <person name="Lee C.C."/>
        </authorList>
    </citation>
    <scope>NUCLEOTIDE SEQUENCE [LARGE SCALE GENOMIC DNA]</scope>
    <source>
        <strain evidence="4 5">CGMCC 1.12710</strain>
    </source>
</reference>
<dbReference type="InterPro" id="IPR049046">
    <property type="entry name" value="Beta-AFase-like_GH127_middle"/>
</dbReference>
<protein>
    <recommendedName>
        <fullName evidence="6">Glycoside hydrolase family 127 protein</fullName>
    </recommendedName>
</protein>
<dbReference type="RefSeq" id="WP_200815265.1">
    <property type="nucleotide sequence ID" value="NZ_FZQA01000002.1"/>
</dbReference>
<evidence type="ECO:0000313" key="4">
    <source>
        <dbReference type="EMBL" id="SNT72433.1"/>
    </source>
</evidence>
<dbReference type="Pfam" id="PF20736">
    <property type="entry name" value="Glyco_hydro127M"/>
    <property type="match status" value="1"/>
</dbReference>
<dbReference type="Pfam" id="PF07944">
    <property type="entry name" value="Beta-AFase-like_GH127_cat"/>
    <property type="match status" value="1"/>
</dbReference>
<dbReference type="Pfam" id="PF20620">
    <property type="entry name" value="DUF6805"/>
    <property type="match status" value="1"/>
</dbReference>
<evidence type="ECO:0000259" key="1">
    <source>
        <dbReference type="Pfam" id="PF07944"/>
    </source>
</evidence>
<dbReference type="InterPro" id="IPR008928">
    <property type="entry name" value="6-hairpin_glycosidase_sf"/>
</dbReference>
<gene>
    <name evidence="4" type="ORF">SAMN06297382_1476</name>
</gene>
<dbReference type="SUPFAM" id="SSF48208">
    <property type="entry name" value="Six-hairpin glycosidases"/>
    <property type="match status" value="1"/>
</dbReference>
<evidence type="ECO:0000259" key="2">
    <source>
        <dbReference type="Pfam" id="PF20620"/>
    </source>
</evidence>
<dbReference type="PANTHER" id="PTHR31151">
    <property type="entry name" value="PROLINE-TRNA LIGASE (DUF1680)"/>
    <property type="match status" value="1"/>
</dbReference>
<accession>A0A239PQV6</accession>
<evidence type="ECO:0000313" key="5">
    <source>
        <dbReference type="Proteomes" id="UP000198346"/>
    </source>
</evidence>
<feature type="domain" description="Glycoside hydrolase GH146 substrate-binding" evidence="2">
    <location>
        <begin position="649"/>
        <end position="782"/>
    </location>
</feature>
<feature type="domain" description="Non-reducing end beta-L-arabinofuranosidase-like GH127 middle" evidence="3">
    <location>
        <begin position="443"/>
        <end position="537"/>
    </location>
</feature>